<gene>
    <name evidence="1" type="ORF">J2S45_000747</name>
</gene>
<name>A0ABT9PH89_9ACTO</name>
<sequence length="103" mass="11031">MTMTRDEKTRPAGADVVGQLKANGALDDLFARIDSGQIELTGDGGMIPALIKEALERGLQAGRAHTWDMSPAIGRLRPNLTGQSTPVTGRIPRPWLARLAILS</sequence>
<dbReference type="RefSeq" id="WP_407702461.1">
    <property type="nucleotide sequence ID" value="NZ_JAUSQL010000001.1"/>
</dbReference>
<organism evidence="1 2">
    <name type="scientific">Trueperella abortisuis</name>
    <dbReference type="NCBI Taxonomy" id="445930"/>
    <lineage>
        <taxon>Bacteria</taxon>
        <taxon>Bacillati</taxon>
        <taxon>Actinomycetota</taxon>
        <taxon>Actinomycetes</taxon>
        <taxon>Actinomycetales</taxon>
        <taxon>Actinomycetaceae</taxon>
        <taxon>Trueperella</taxon>
    </lineage>
</organism>
<evidence type="ECO:0000313" key="1">
    <source>
        <dbReference type="EMBL" id="MDP9832068.1"/>
    </source>
</evidence>
<evidence type="ECO:0000313" key="2">
    <source>
        <dbReference type="Proteomes" id="UP001230145"/>
    </source>
</evidence>
<accession>A0ABT9PH89</accession>
<keyword evidence="2" id="KW-1185">Reference proteome</keyword>
<protein>
    <recommendedName>
        <fullName evidence="3">Transposase</fullName>
    </recommendedName>
</protein>
<evidence type="ECO:0008006" key="3">
    <source>
        <dbReference type="Google" id="ProtNLM"/>
    </source>
</evidence>
<reference evidence="1 2" key="1">
    <citation type="submission" date="2023-07" db="EMBL/GenBank/DDBJ databases">
        <title>Sequencing the genomes of 1000 actinobacteria strains.</title>
        <authorList>
            <person name="Klenk H.-P."/>
        </authorList>
    </citation>
    <scope>NUCLEOTIDE SEQUENCE [LARGE SCALE GENOMIC DNA]</scope>
    <source>
        <strain evidence="1 2">DSM 19515</strain>
    </source>
</reference>
<dbReference type="Proteomes" id="UP001230145">
    <property type="component" value="Unassembled WGS sequence"/>
</dbReference>
<dbReference type="EMBL" id="JAUSQL010000001">
    <property type="protein sequence ID" value="MDP9832068.1"/>
    <property type="molecule type" value="Genomic_DNA"/>
</dbReference>
<proteinExistence type="predicted"/>
<comment type="caution">
    <text evidence="1">The sequence shown here is derived from an EMBL/GenBank/DDBJ whole genome shotgun (WGS) entry which is preliminary data.</text>
</comment>